<keyword evidence="2" id="KW-1185">Reference proteome</keyword>
<proteinExistence type="predicted"/>
<accession>K6WTR0</accession>
<dbReference type="EMBL" id="BAHD01000021">
    <property type="protein sequence ID" value="GAB95497.1"/>
    <property type="molecule type" value="Genomic_DNA"/>
</dbReference>
<sequence>MTLGTSFSPEPAGGVLVAGASGLEAEESGAWPQAAIRDREASEIAGSRSGDRRREVFMAVI</sequence>
<evidence type="ECO:0000313" key="2">
    <source>
        <dbReference type="Proteomes" id="UP000008366"/>
    </source>
</evidence>
<evidence type="ECO:0000313" key="1">
    <source>
        <dbReference type="EMBL" id="GAB95497.1"/>
    </source>
</evidence>
<dbReference type="STRING" id="1184609.KILIM_021_00370"/>
<dbReference type="AlphaFoldDB" id="K6WTR0"/>
<organism evidence="1 2">
    <name type="scientific">Kineosphaera limosa NBRC 100340</name>
    <dbReference type="NCBI Taxonomy" id="1184609"/>
    <lineage>
        <taxon>Bacteria</taxon>
        <taxon>Bacillati</taxon>
        <taxon>Actinomycetota</taxon>
        <taxon>Actinomycetes</taxon>
        <taxon>Micrococcales</taxon>
        <taxon>Dermatophilaceae</taxon>
        <taxon>Kineosphaera</taxon>
    </lineage>
</organism>
<gene>
    <name evidence="1" type="ORF">KILIM_021_00370</name>
</gene>
<protein>
    <submittedName>
        <fullName evidence="1">Uncharacterized protein</fullName>
    </submittedName>
</protein>
<reference evidence="1 2" key="1">
    <citation type="submission" date="2012-08" db="EMBL/GenBank/DDBJ databases">
        <title>Whole genome shotgun sequence of Kineosphaera limosa NBRC 100340.</title>
        <authorList>
            <person name="Yoshida I."/>
            <person name="Isaki S."/>
            <person name="Hosoyama A."/>
            <person name="Tsuchikane K."/>
            <person name="Katsumata H."/>
            <person name="Ando Y."/>
            <person name="Ohji S."/>
            <person name="Hamada M."/>
            <person name="Tamura T."/>
            <person name="Yamazoe A."/>
            <person name="Yamazaki S."/>
            <person name="Fujita N."/>
        </authorList>
    </citation>
    <scope>NUCLEOTIDE SEQUENCE [LARGE SCALE GENOMIC DNA]</scope>
    <source>
        <strain evidence="1 2">NBRC 100340</strain>
    </source>
</reference>
<name>K6WTR0_9MICO</name>
<dbReference type="Proteomes" id="UP000008366">
    <property type="component" value="Unassembled WGS sequence"/>
</dbReference>
<comment type="caution">
    <text evidence="1">The sequence shown here is derived from an EMBL/GenBank/DDBJ whole genome shotgun (WGS) entry which is preliminary data.</text>
</comment>